<evidence type="ECO:0000313" key="5">
    <source>
        <dbReference type="EMBL" id="SFB07725.1"/>
    </source>
</evidence>
<evidence type="ECO:0000256" key="1">
    <source>
        <dbReference type="ARBA" id="ARBA00007825"/>
    </source>
</evidence>
<dbReference type="NCBIfam" id="TIGR02423">
    <property type="entry name" value="protocat_alph"/>
    <property type="match status" value="1"/>
</dbReference>
<dbReference type="PROSITE" id="PS00083">
    <property type="entry name" value="INTRADIOL_DIOXYGENAS"/>
    <property type="match status" value="1"/>
</dbReference>
<dbReference type="InterPro" id="IPR000627">
    <property type="entry name" value="Intradiol_dOase_C"/>
</dbReference>
<reference evidence="5 6" key="1">
    <citation type="submission" date="2016-10" db="EMBL/GenBank/DDBJ databases">
        <authorList>
            <person name="de Groot N.N."/>
        </authorList>
    </citation>
    <scope>NUCLEOTIDE SEQUENCE [LARGE SCALE GENOMIC DNA]</scope>
    <source>
        <strain evidence="5 6">DSM 29316</strain>
    </source>
</reference>
<dbReference type="Proteomes" id="UP000198796">
    <property type="component" value="Unassembled WGS sequence"/>
</dbReference>
<dbReference type="InterPro" id="IPR050770">
    <property type="entry name" value="Intradiol_RC_Dioxygenase"/>
</dbReference>
<comment type="similarity">
    <text evidence="1">Belongs to the intradiol ring-cleavage dioxygenase family.</text>
</comment>
<proteinExistence type="inferred from homology"/>
<dbReference type="GO" id="GO:0008199">
    <property type="term" value="F:ferric iron binding"/>
    <property type="evidence" value="ECO:0007669"/>
    <property type="project" value="InterPro"/>
</dbReference>
<dbReference type="InterPro" id="IPR012786">
    <property type="entry name" value="Protocat_dOase_a"/>
</dbReference>
<keyword evidence="6" id="KW-1185">Reference proteome</keyword>
<dbReference type="Gene3D" id="2.60.130.10">
    <property type="entry name" value="Aromatic compound dioxygenase"/>
    <property type="match status" value="1"/>
</dbReference>
<dbReference type="PANTHER" id="PTHR33711:SF9">
    <property type="entry name" value="PROTOCATECHUATE 3,4-DIOXYGENASE ALPHA CHAIN"/>
    <property type="match status" value="1"/>
</dbReference>
<keyword evidence="2 5" id="KW-0223">Dioxygenase</keyword>
<dbReference type="RefSeq" id="WP_092065899.1">
    <property type="nucleotide sequence ID" value="NZ_FOJU01000004.1"/>
</dbReference>
<name>A0A1I0Y320_9RHOB</name>
<protein>
    <submittedName>
        <fullName evidence="5">Protocatechuate 3,4-dioxygenase, alpha subunit</fullName>
    </submittedName>
</protein>
<dbReference type="OrthoDB" id="9805815at2"/>
<evidence type="ECO:0000313" key="6">
    <source>
        <dbReference type="Proteomes" id="UP000198796"/>
    </source>
</evidence>
<dbReference type="InterPro" id="IPR015889">
    <property type="entry name" value="Intradiol_dOase_core"/>
</dbReference>
<dbReference type="GO" id="GO:0018578">
    <property type="term" value="F:protocatechuate 3,4-dioxygenase activity"/>
    <property type="evidence" value="ECO:0007669"/>
    <property type="project" value="InterPro"/>
</dbReference>
<organism evidence="5 6">
    <name type="scientific">Poseidonocella pacifica</name>
    <dbReference type="NCBI Taxonomy" id="871651"/>
    <lineage>
        <taxon>Bacteria</taxon>
        <taxon>Pseudomonadati</taxon>
        <taxon>Pseudomonadota</taxon>
        <taxon>Alphaproteobacteria</taxon>
        <taxon>Rhodobacterales</taxon>
        <taxon>Roseobacteraceae</taxon>
        <taxon>Poseidonocella</taxon>
    </lineage>
</organism>
<evidence type="ECO:0000256" key="2">
    <source>
        <dbReference type="ARBA" id="ARBA00022964"/>
    </source>
</evidence>
<dbReference type="Pfam" id="PF00775">
    <property type="entry name" value="Dioxygenase_C"/>
    <property type="match status" value="1"/>
</dbReference>
<keyword evidence="3" id="KW-0560">Oxidoreductase</keyword>
<dbReference type="SUPFAM" id="SSF49482">
    <property type="entry name" value="Aromatic compound dioxygenase"/>
    <property type="match status" value="1"/>
</dbReference>
<evidence type="ECO:0000256" key="3">
    <source>
        <dbReference type="ARBA" id="ARBA00023002"/>
    </source>
</evidence>
<dbReference type="PANTHER" id="PTHR33711">
    <property type="entry name" value="DIOXYGENASE, PUTATIVE (AFU_ORTHOLOGUE AFUA_2G02910)-RELATED"/>
    <property type="match status" value="1"/>
</dbReference>
<dbReference type="STRING" id="871651.SAMN05421688_2776"/>
<accession>A0A1I0Y320</accession>
<sequence length="201" mass="22066">MRYLKESPSQTAGPYVHIGCVPSFAGLEGMYGGNDLGKSMITGDARGERITIEGHVIDGTGTPLKDAMLEIWQADAAGLFHSPEETRGDADPAFTGWGRQPTDAVTGRYRFETVKPGAVPWPDGRMQAPHILVWIVARGINLGLSTRIYFSDEESANSADPLLSRIEHQNRVPTLIARRDGATYHFDIHLQGPDETIFFDI</sequence>
<dbReference type="EMBL" id="FOJU01000004">
    <property type="protein sequence ID" value="SFB07725.1"/>
    <property type="molecule type" value="Genomic_DNA"/>
</dbReference>
<gene>
    <name evidence="5" type="ORF">SAMN05421688_2776</name>
</gene>
<feature type="domain" description="Intradiol ring-cleavage dioxygenases" evidence="4">
    <location>
        <begin position="52"/>
        <end position="80"/>
    </location>
</feature>
<dbReference type="CDD" id="cd03463">
    <property type="entry name" value="3_4-PCD_alpha"/>
    <property type="match status" value="1"/>
</dbReference>
<dbReference type="AlphaFoldDB" id="A0A1I0Y320"/>
<evidence type="ECO:0000259" key="4">
    <source>
        <dbReference type="PROSITE" id="PS00083"/>
    </source>
</evidence>